<evidence type="ECO:0008006" key="4">
    <source>
        <dbReference type="Google" id="ProtNLM"/>
    </source>
</evidence>
<evidence type="ECO:0000313" key="2">
    <source>
        <dbReference type="EMBL" id="MBB6062181.1"/>
    </source>
</evidence>
<keyword evidence="3" id="KW-1185">Reference proteome</keyword>
<keyword evidence="1" id="KW-0812">Transmembrane</keyword>
<keyword evidence="1" id="KW-0472">Membrane</keyword>
<evidence type="ECO:0000313" key="3">
    <source>
        <dbReference type="Proteomes" id="UP000555828"/>
    </source>
</evidence>
<reference evidence="2 3" key="1">
    <citation type="submission" date="2020-08" db="EMBL/GenBank/DDBJ databases">
        <title>Genomic Encyclopedia of Type Strains, Phase IV (KMG-IV): sequencing the most valuable type-strain genomes for metagenomic binning, comparative biology and taxonomic classification.</title>
        <authorList>
            <person name="Goeker M."/>
        </authorList>
    </citation>
    <scope>NUCLEOTIDE SEQUENCE [LARGE SCALE GENOMIC DNA]</scope>
    <source>
        <strain evidence="2 3">DSM 13481</strain>
    </source>
</reference>
<dbReference type="RefSeq" id="WP_184618890.1">
    <property type="nucleotide sequence ID" value="NZ_JACHEX010000001.1"/>
</dbReference>
<name>A0A841GU88_9BACT</name>
<sequence>MQNKTFMYILILIVVVFLIFDLFTVFNRRPKFDITFYKTVVETDYSDTATITTIAGLSFKDEKTMYEYKENYTNASSKTFLNYFEQISKEIGKTITVLNYENSAKERAGILEIEEVAILKNLVDVSNNTYTLNMGNIQINPNPNSLFIVYIPKDSILVSSNPTPTSFENNKLSWDGKSLKNFPTVIYRRK</sequence>
<proteinExistence type="predicted"/>
<dbReference type="AlphaFoldDB" id="A0A841GU88"/>
<protein>
    <recommendedName>
        <fullName evidence="4">DUF4897 domain-containing protein</fullName>
    </recommendedName>
</protein>
<accession>A0A841GU88</accession>
<keyword evidence="1" id="KW-1133">Transmembrane helix</keyword>
<feature type="transmembrane region" description="Helical" evidence="1">
    <location>
        <begin position="6"/>
        <end position="26"/>
    </location>
</feature>
<gene>
    <name evidence="2" type="ORF">HNP65_000603</name>
</gene>
<organism evidence="2 3">
    <name type="scientific">Thermosipho japonicus</name>
    <dbReference type="NCBI Taxonomy" id="90323"/>
    <lineage>
        <taxon>Bacteria</taxon>
        <taxon>Thermotogati</taxon>
        <taxon>Thermotogota</taxon>
        <taxon>Thermotogae</taxon>
        <taxon>Thermotogales</taxon>
        <taxon>Fervidobacteriaceae</taxon>
        <taxon>Thermosipho</taxon>
    </lineage>
</organism>
<dbReference type="Pfam" id="PF16238">
    <property type="entry name" value="DUF4897"/>
    <property type="match status" value="1"/>
</dbReference>
<dbReference type="EMBL" id="JACHEX010000001">
    <property type="protein sequence ID" value="MBB6062181.1"/>
    <property type="molecule type" value="Genomic_DNA"/>
</dbReference>
<comment type="caution">
    <text evidence="2">The sequence shown here is derived from an EMBL/GenBank/DDBJ whole genome shotgun (WGS) entry which is preliminary data.</text>
</comment>
<evidence type="ECO:0000256" key="1">
    <source>
        <dbReference type="SAM" id="Phobius"/>
    </source>
</evidence>
<dbReference type="InterPro" id="IPR032604">
    <property type="entry name" value="DUF4897"/>
</dbReference>
<dbReference type="Proteomes" id="UP000555828">
    <property type="component" value="Unassembled WGS sequence"/>
</dbReference>